<dbReference type="InterPro" id="IPR003309">
    <property type="entry name" value="SCAN_dom"/>
</dbReference>
<keyword evidence="4" id="KW-1185">Reference proteome</keyword>
<dbReference type="Ensembl" id="ENSACAT00000051118.1">
    <property type="protein sequence ID" value="ENSACAP00000031697.1"/>
    <property type="gene ID" value="ENSACAG00000037720.1"/>
</dbReference>
<dbReference type="InterPro" id="IPR050916">
    <property type="entry name" value="SCAN-C2H2_zinc_finger"/>
</dbReference>
<evidence type="ECO:0000259" key="2">
    <source>
        <dbReference type="PROSITE" id="PS50804"/>
    </source>
</evidence>
<dbReference type="Gene3D" id="1.10.4020.10">
    <property type="entry name" value="DNA breaking-rejoining enzymes"/>
    <property type="match status" value="1"/>
</dbReference>
<dbReference type="SUPFAM" id="SSF47353">
    <property type="entry name" value="Retrovirus capsid dimerization domain-like"/>
    <property type="match status" value="1"/>
</dbReference>
<reference evidence="3" key="3">
    <citation type="submission" date="2025-09" db="UniProtKB">
        <authorList>
            <consortium name="Ensembl"/>
        </authorList>
    </citation>
    <scope>IDENTIFICATION</scope>
</reference>
<sequence length="129" mass="14788">MSFAYSGENASHLAGFLQSPPLQQNPPLGECTEMTKETIPKEPIFNPEAECQNFRSFCYQEAEGPRMACSRLWDLCHQWLKPGRNTKLQMLELVILEQFLAILPQEMQVIRSGPGVANSRSKYFLFFRT</sequence>
<reference evidence="3" key="1">
    <citation type="submission" date="2009-12" db="EMBL/GenBank/DDBJ databases">
        <title>The Genome Sequence of Anolis carolinensis (Green Anole Lizard).</title>
        <authorList>
            <consortium name="The Genome Sequencing Platform"/>
            <person name="Di Palma F."/>
            <person name="Alfoldi J."/>
            <person name="Heiman D."/>
            <person name="Young S."/>
            <person name="Grabherr M."/>
            <person name="Johnson J."/>
            <person name="Lander E.S."/>
            <person name="Lindblad-Toh K."/>
        </authorList>
    </citation>
    <scope>NUCLEOTIDE SEQUENCE [LARGE SCALE GENOMIC DNA]</scope>
    <source>
        <strain evidence="3">JBL SC #1</strain>
    </source>
</reference>
<dbReference type="AlphaFoldDB" id="A0A803T907"/>
<evidence type="ECO:0000313" key="4">
    <source>
        <dbReference type="Proteomes" id="UP000001646"/>
    </source>
</evidence>
<keyword evidence="1" id="KW-0539">Nucleus</keyword>
<reference evidence="3" key="2">
    <citation type="submission" date="2025-08" db="UniProtKB">
        <authorList>
            <consortium name="Ensembl"/>
        </authorList>
    </citation>
    <scope>IDENTIFICATION</scope>
</reference>
<dbReference type="FunFam" id="1.10.4020.10:FF:000001">
    <property type="entry name" value="zinc finger protein 263 isoform X1"/>
    <property type="match status" value="1"/>
</dbReference>
<evidence type="ECO:0000313" key="3">
    <source>
        <dbReference type="Ensembl" id="ENSACAP00000031697.1"/>
    </source>
</evidence>
<dbReference type="PANTHER" id="PTHR45935">
    <property type="entry name" value="PROTEIN ZBED8-RELATED"/>
    <property type="match status" value="1"/>
</dbReference>
<dbReference type="InterPro" id="IPR038269">
    <property type="entry name" value="SCAN_sf"/>
</dbReference>
<dbReference type="GeneTree" id="ENSGT00940000154715"/>
<accession>A0A803T907</accession>
<dbReference type="Proteomes" id="UP000001646">
    <property type="component" value="Unplaced"/>
</dbReference>
<protein>
    <recommendedName>
        <fullName evidence="2">SCAN box domain-containing protein</fullName>
    </recommendedName>
</protein>
<dbReference type="PANTHER" id="PTHR45935:SF15">
    <property type="entry name" value="SCAN BOX DOMAIN-CONTAINING PROTEIN"/>
    <property type="match status" value="1"/>
</dbReference>
<evidence type="ECO:0000256" key="1">
    <source>
        <dbReference type="ARBA" id="ARBA00023242"/>
    </source>
</evidence>
<dbReference type="SMART" id="SM00431">
    <property type="entry name" value="SCAN"/>
    <property type="match status" value="1"/>
</dbReference>
<organism evidence="3 4">
    <name type="scientific">Anolis carolinensis</name>
    <name type="common">Green anole</name>
    <name type="synonym">American chameleon</name>
    <dbReference type="NCBI Taxonomy" id="28377"/>
    <lineage>
        <taxon>Eukaryota</taxon>
        <taxon>Metazoa</taxon>
        <taxon>Chordata</taxon>
        <taxon>Craniata</taxon>
        <taxon>Vertebrata</taxon>
        <taxon>Euteleostomi</taxon>
        <taxon>Lepidosauria</taxon>
        <taxon>Squamata</taxon>
        <taxon>Bifurcata</taxon>
        <taxon>Unidentata</taxon>
        <taxon>Episquamata</taxon>
        <taxon>Toxicofera</taxon>
        <taxon>Iguania</taxon>
        <taxon>Dactyloidae</taxon>
        <taxon>Anolis</taxon>
    </lineage>
</organism>
<proteinExistence type="predicted"/>
<dbReference type="InParanoid" id="A0A803T907"/>
<name>A0A803T907_ANOCA</name>
<dbReference type="PROSITE" id="PS50804">
    <property type="entry name" value="SCAN_BOX"/>
    <property type="match status" value="1"/>
</dbReference>
<dbReference type="Pfam" id="PF02023">
    <property type="entry name" value="SCAN"/>
    <property type="match status" value="1"/>
</dbReference>
<feature type="domain" description="SCAN box" evidence="2">
    <location>
        <begin position="52"/>
        <end position="109"/>
    </location>
</feature>